<name>A0AAV0D3Y3_9ASTE</name>
<accession>A0AAV0D3Y3</accession>
<feature type="region of interest" description="Disordered" evidence="1">
    <location>
        <begin position="75"/>
        <end position="100"/>
    </location>
</feature>
<sequence length="100" mass="10704">MIGQAVTFDDVGMVDIAEDLDLAPHLEANGVLVVAVNHFQSIELAGRTVEDLVDRAAAPTADAIDALELREVERSRGIRRGRRHGGGGRGGGGRERKRYG</sequence>
<proteinExistence type="predicted"/>
<protein>
    <submittedName>
        <fullName evidence="2">Uncharacterized protein</fullName>
    </submittedName>
</protein>
<comment type="caution">
    <text evidence="2">The sequence shown here is derived from an EMBL/GenBank/DDBJ whole genome shotgun (WGS) entry which is preliminary data.</text>
</comment>
<dbReference type="EMBL" id="CAMAPF010000064">
    <property type="protein sequence ID" value="CAH9090549.1"/>
    <property type="molecule type" value="Genomic_DNA"/>
</dbReference>
<evidence type="ECO:0000313" key="3">
    <source>
        <dbReference type="Proteomes" id="UP001152523"/>
    </source>
</evidence>
<gene>
    <name evidence="2" type="ORF">CEPIT_LOCUS11339</name>
</gene>
<reference evidence="2" key="1">
    <citation type="submission" date="2022-07" db="EMBL/GenBank/DDBJ databases">
        <authorList>
            <person name="Macas J."/>
            <person name="Novak P."/>
            <person name="Neumann P."/>
        </authorList>
    </citation>
    <scope>NUCLEOTIDE SEQUENCE</scope>
</reference>
<dbReference type="AlphaFoldDB" id="A0AAV0D3Y3"/>
<dbReference type="Proteomes" id="UP001152523">
    <property type="component" value="Unassembled WGS sequence"/>
</dbReference>
<keyword evidence="3" id="KW-1185">Reference proteome</keyword>
<evidence type="ECO:0000256" key="1">
    <source>
        <dbReference type="SAM" id="MobiDB-lite"/>
    </source>
</evidence>
<evidence type="ECO:0000313" key="2">
    <source>
        <dbReference type="EMBL" id="CAH9090549.1"/>
    </source>
</evidence>
<feature type="compositionally biased region" description="Basic residues" evidence="1">
    <location>
        <begin position="77"/>
        <end position="86"/>
    </location>
</feature>
<organism evidence="2 3">
    <name type="scientific">Cuscuta epithymum</name>
    <dbReference type="NCBI Taxonomy" id="186058"/>
    <lineage>
        <taxon>Eukaryota</taxon>
        <taxon>Viridiplantae</taxon>
        <taxon>Streptophyta</taxon>
        <taxon>Embryophyta</taxon>
        <taxon>Tracheophyta</taxon>
        <taxon>Spermatophyta</taxon>
        <taxon>Magnoliopsida</taxon>
        <taxon>eudicotyledons</taxon>
        <taxon>Gunneridae</taxon>
        <taxon>Pentapetalae</taxon>
        <taxon>asterids</taxon>
        <taxon>lamiids</taxon>
        <taxon>Solanales</taxon>
        <taxon>Convolvulaceae</taxon>
        <taxon>Cuscuteae</taxon>
        <taxon>Cuscuta</taxon>
        <taxon>Cuscuta subgen. Cuscuta</taxon>
    </lineage>
</organism>